<reference evidence="2" key="1">
    <citation type="journal article" date="2014" name="Front. Microbiol.">
        <title>High frequency of phylogenetically diverse reductive dehalogenase-homologous genes in deep subseafloor sedimentary metagenomes.</title>
        <authorList>
            <person name="Kawai M."/>
            <person name="Futagami T."/>
            <person name="Toyoda A."/>
            <person name="Takaki Y."/>
            <person name="Nishi S."/>
            <person name="Hori S."/>
            <person name="Arai W."/>
            <person name="Tsubouchi T."/>
            <person name="Morono Y."/>
            <person name="Uchiyama I."/>
            <person name="Ito T."/>
            <person name="Fujiyama A."/>
            <person name="Inagaki F."/>
            <person name="Takami H."/>
        </authorList>
    </citation>
    <scope>NUCLEOTIDE SEQUENCE</scope>
    <source>
        <strain evidence="2">Expedition CK06-06</strain>
    </source>
</reference>
<feature type="non-terminal residue" evidence="2">
    <location>
        <position position="273"/>
    </location>
</feature>
<dbReference type="EMBL" id="BARS01020788">
    <property type="protein sequence ID" value="GAG11383.1"/>
    <property type="molecule type" value="Genomic_DNA"/>
</dbReference>
<dbReference type="AlphaFoldDB" id="X0VFZ7"/>
<evidence type="ECO:0000313" key="2">
    <source>
        <dbReference type="EMBL" id="GAG11383.1"/>
    </source>
</evidence>
<feature type="domain" description="PD-(D/E)XK endonuclease-like" evidence="1">
    <location>
        <begin position="71"/>
        <end position="245"/>
    </location>
</feature>
<dbReference type="InterPro" id="IPR011335">
    <property type="entry name" value="Restrct_endonuc-II-like"/>
</dbReference>
<proteinExistence type="predicted"/>
<protein>
    <recommendedName>
        <fullName evidence="1">PD-(D/E)XK endonuclease-like domain-containing protein</fullName>
    </recommendedName>
</protein>
<feature type="non-terminal residue" evidence="2">
    <location>
        <position position="1"/>
    </location>
</feature>
<dbReference type="InterPro" id="IPR027417">
    <property type="entry name" value="P-loop_NTPase"/>
</dbReference>
<comment type="caution">
    <text evidence="2">The sequence shown here is derived from an EMBL/GenBank/DDBJ whole genome shotgun (WGS) entry which is preliminary data.</text>
</comment>
<dbReference type="Gene3D" id="3.90.320.10">
    <property type="match status" value="1"/>
</dbReference>
<dbReference type="SUPFAM" id="SSF52980">
    <property type="entry name" value="Restriction endonuclease-like"/>
    <property type="match status" value="1"/>
</dbReference>
<dbReference type="Pfam" id="PF12705">
    <property type="entry name" value="PDDEXK_1"/>
    <property type="match status" value="1"/>
</dbReference>
<accession>X0VFZ7</accession>
<evidence type="ECO:0000259" key="1">
    <source>
        <dbReference type="Pfam" id="PF12705"/>
    </source>
</evidence>
<dbReference type="Gene3D" id="3.30.160.800">
    <property type="match status" value="1"/>
</dbReference>
<dbReference type="InterPro" id="IPR011604">
    <property type="entry name" value="PDDEXK-like_dom_sf"/>
</dbReference>
<name>X0VFZ7_9ZZZZ</name>
<organism evidence="2">
    <name type="scientific">marine sediment metagenome</name>
    <dbReference type="NCBI Taxonomy" id="412755"/>
    <lineage>
        <taxon>unclassified sequences</taxon>
        <taxon>metagenomes</taxon>
        <taxon>ecological metagenomes</taxon>
    </lineage>
</organism>
<dbReference type="InterPro" id="IPR038726">
    <property type="entry name" value="PDDEXK_AddAB-type"/>
</dbReference>
<dbReference type="SUPFAM" id="SSF52540">
    <property type="entry name" value="P-loop containing nucleoside triphosphate hydrolases"/>
    <property type="match status" value="1"/>
</dbReference>
<sequence length="273" mass="31784">ERRLFYVGITRSEKFLFLTMAHDIGHRKPYNYSQFFDEYTHETLITSNISDPTSRQHITPTPKTNLEIIPTSFTDLQYYLQCPYDYLLRKLMGFSPTIDLSFGYGLQIHNLLNLIHAENHEKAPSESEVEELANKEFFLRYTRGPIYDNMKGKAKEILKNYITRFGKDFPLILETEKPFEFVLGDALISGQIDLITKIDPDTHEILDVNLIDFKTEKKEGRRERNPLNILQLRLYAIAAGRALGLNPIQSHVHYLTDNVRFKVDISPEKIKKA</sequence>
<gene>
    <name evidence="2" type="ORF">S01H1_33479</name>
</gene>